<organism evidence="2 3">
    <name type="scientific">Sinanaerobacter chloroacetimidivorans</name>
    <dbReference type="NCBI Taxonomy" id="2818044"/>
    <lineage>
        <taxon>Bacteria</taxon>
        <taxon>Bacillati</taxon>
        <taxon>Bacillota</taxon>
        <taxon>Clostridia</taxon>
        <taxon>Peptostreptococcales</taxon>
        <taxon>Anaerovoracaceae</taxon>
        <taxon>Sinanaerobacter</taxon>
    </lineage>
</organism>
<dbReference type="EMBL" id="JAGSND010000019">
    <property type="protein sequence ID" value="MBR0599989.1"/>
    <property type="molecule type" value="Genomic_DNA"/>
</dbReference>
<keyword evidence="1" id="KW-0472">Membrane</keyword>
<name>A0A8J7W3S9_9FIRM</name>
<dbReference type="PANTHER" id="PTHR39327">
    <property type="match status" value="1"/>
</dbReference>
<protein>
    <recommendedName>
        <fullName evidence="4">Transglutaminase-like domain-containing protein</fullName>
    </recommendedName>
</protein>
<evidence type="ECO:0000256" key="1">
    <source>
        <dbReference type="SAM" id="Phobius"/>
    </source>
</evidence>
<dbReference type="SUPFAM" id="SSF54001">
    <property type="entry name" value="Cysteine proteinases"/>
    <property type="match status" value="1"/>
</dbReference>
<reference evidence="2" key="2">
    <citation type="submission" date="2021-04" db="EMBL/GenBank/DDBJ databases">
        <authorList>
            <person name="Liu J."/>
        </authorList>
    </citation>
    <scope>NUCLEOTIDE SEQUENCE</scope>
    <source>
        <strain evidence="2">BAD-6</strain>
    </source>
</reference>
<keyword evidence="1" id="KW-1133">Transmembrane helix</keyword>
<dbReference type="AlphaFoldDB" id="A0A8J7W3S9"/>
<sequence length="363" mass="41083">MLLNGKPCFQDFEVIYKGNRILVRNEGQEGERLFINSILQDQNKGSDNGKLTGFLTDANNNSERVEVYLTGSDTLDCCINVDGIQIFPAAAVREQTKDSAEKRNYAKNNQVLLFVIIMIICAITFFSMRGAFESELPQNFIEPVVSDSDSPVSSDPSGNEFDTGQDIPQELIEKNFTWTYGDRQWSYMMKIPKSACDFYKTVDRQEISNYSYYVKDTADDKYLEALVEEFKSAAEKENYSEYDIINNIICFVQNLNYVSDIVGTGYDEYPKFPLETLADEGGDCEDSAILLASLLRELGYDTVLIQLPNHMAVGLKGDENVRGVYYEVDGVRYFYIETTSTGWKIGEVPDEVENETAKILSLN</sequence>
<evidence type="ECO:0008006" key="4">
    <source>
        <dbReference type="Google" id="ProtNLM"/>
    </source>
</evidence>
<dbReference type="PANTHER" id="PTHR39327:SF1">
    <property type="entry name" value="BLR5470 PROTEIN"/>
    <property type="match status" value="1"/>
</dbReference>
<keyword evidence="3" id="KW-1185">Reference proteome</keyword>
<dbReference type="Gene3D" id="3.10.620.30">
    <property type="match status" value="1"/>
</dbReference>
<evidence type="ECO:0000313" key="3">
    <source>
        <dbReference type="Proteomes" id="UP000675664"/>
    </source>
</evidence>
<feature type="transmembrane region" description="Helical" evidence="1">
    <location>
        <begin position="111"/>
        <end position="132"/>
    </location>
</feature>
<reference evidence="2" key="1">
    <citation type="submission" date="2021-04" db="EMBL/GenBank/DDBJ databases">
        <title>Sinoanaerobacter chloroacetimidivorans sp. nov., an obligate anaerobic bacterium isolated from anaerobic sludge.</title>
        <authorList>
            <person name="Bao Y."/>
        </authorList>
    </citation>
    <scope>NUCLEOTIDE SEQUENCE</scope>
    <source>
        <strain evidence="2">BAD-6</strain>
    </source>
</reference>
<keyword evidence="1" id="KW-0812">Transmembrane</keyword>
<comment type="caution">
    <text evidence="2">The sequence shown here is derived from an EMBL/GenBank/DDBJ whole genome shotgun (WGS) entry which is preliminary data.</text>
</comment>
<dbReference type="Proteomes" id="UP000675664">
    <property type="component" value="Unassembled WGS sequence"/>
</dbReference>
<dbReference type="InterPro" id="IPR038765">
    <property type="entry name" value="Papain-like_cys_pep_sf"/>
</dbReference>
<proteinExistence type="predicted"/>
<gene>
    <name evidence="2" type="ORF">KCX82_19070</name>
</gene>
<evidence type="ECO:0000313" key="2">
    <source>
        <dbReference type="EMBL" id="MBR0599989.1"/>
    </source>
</evidence>
<dbReference type="InterPro" id="IPR010319">
    <property type="entry name" value="Transglutaminase-like_Cys_pept"/>
</dbReference>
<accession>A0A8J7W3S9</accession>